<keyword evidence="1" id="KW-0805">Transcription regulation</keyword>
<dbReference type="InterPro" id="IPR001138">
    <property type="entry name" value="Zn2Cys6_DnaBD"/>
</dbReference>
<reference evidence="6" key="1">
    <citation type="submission" date="2021-07" db="EMBL/GenBank/DDBJ databases">
        <authorList>
            <person name="Branca A.L. A."/>
        </authorList>
    </citation>
    <scope>NUCLEOTIDE SEQUENCE</scope>
</reference>
<dbReference type="Gene3D" id="4.10.240.10">
    <property type="entry name" value="Zn(2)-C6 fungal-type DNA-binding domain"/>
    <property type="match status" value="1"/>
</dbReference>
<evidence type="ECO:0000259" key="5">
    <source>
        <dbReference type="PROSITE" id="PS50048"/>
    </source>
</evidence>
<protein>
    <recommendedName>
        <fullName evidence="5">Zn(2)-C6 fungal-type domain-containing protein</fullName>
    </recommendedName>
</protein>
<dbReference type="GO" id="GO:0008270">
    <property type="term" value="F:zinc ion binding"/>
    <property type="evidence" value="ECO:0007669"/>
    <property type="project" value="InterPro"/>
</dbReference>
<keyword evidence="2" id="KW-0238">DNA-binding</keyword>
<feature type="domain" description="Zn(2)-C6 fungal-type" evidence="5">
    <location>
        <begin position="16"/>
        <end position="45"/>
    </location>
</feature>
<dbReference type="PROSITE" id="PS00463">
    <property type="entry name" value="ZN2_CY6_FUNGAL_1"/>
    <property type="match status" value="1"/>
</dbReference>
<dbReference type="OrthoDB" id="443402at2759"/>
<evidence type="ECO:0000256" key="4">
    <source>
        <dbReference type="ARBA" id="ARBA00023242"/>
    </source>
</evidence>
<sequence length="347" mass="39130">MPSLMSRMSLNDIKFSCSRCRVHKIKCTGENPCSNCTQRNVECHFQKETTQIQITRKRLCELHSKNRELERQNIALQKQLSGTIKAAAIPQYSGGESPVSPPTAGNIDSEPLQIQDTTEDANIVNPLSSGPPEYIADPTGRFYYLGHTSTWSLTIRLLNLTHQALYNCPFPSTAHHGDSIIYDLEWNGLRSQAIPDIRGLPEIDHALFLINAAKFHTGKIFHLFDEERFMKQFHFFYENPTENIGVVGLWLPHFLVIIALGKAVVGAQTQGKLPPGSEFFRAAFMMLPDYSFLWKDPCTSAEILCAFALYLQSIDWRTSAHNMVSALEAKIYTSFVACCPSRLTRQI</sequence>
<organism evidence="6 7">
    <name type="scientific">Penicillium salamii</name>
    <dbReference type="NCBI Taxonomy" id="1612424"/>
    <lineage>
        <taxon>Eukaryota</taxon>
        <taxon>Fungi</taxon>
        <taxon>Dikarya</taxon>
        <taxon>Ascomycota</taxon>
        <taxon>Pezizomycotina</taxon>
        <taxon>Eurotiomycetes</taxon>
        <taxon>Eurotiomycetidae</taxon>
        <taxon>Eurotiales</taxon>
        <taxon>Aspergillaceae</taxon>
        <taxon>Penicillium</taxon>
    </lineage>
</organism>
<dbReference type="CDD" id="cd12148">
    <property type="entry name" value="fungal_TF_MHR"/>
    <property type="match status" value="1"/>
</dbReference>
<dbReference type="Pfam" id="PF00172">
    <property type="entry name" value="Zn_clus"/>
    <property type="match status" value="1"/>
</dbReference>
<accession>A0A9W4JA38</accession>
<evidence type="ECO:0000256" key="3">
    <source>
        <dbReference type="ARBA" id="ARBA00023163"/>
    </source>
</evidence>
<comment type="caution">
    <text evidence="6">The sequence shown here is derived from an EMBL/GenBank/DDBJ whole genome shotgun (WGS) entry which is preliminary data.</text>
</comment>
<dbReference type="GO" id="GO:0000981">
    <property type="term" value="F:DNA-binding transcription factor activity, RNA polymerase II-specific"/>
    <property type="evidence" value="ECO:0007669"/>
    <property type="project" value="InterPro"/>
</dbReference>
<dbReference type="InterPro" id="IPR036864">
    <property type="entry name" value="Zn2-C6_fun-type_DNA-bd_sf"/>
</dbReference>
<dbReference type="SMART" id="SM00066">
    <property type="entry name" value="GAL4"/>
    <property type="match status" value="1"/>
</dbReference>
<keyword evidence="4" id="KW-0539">Nucleus</keyword>
<evidence type="ECO:0000313" key="6">
    <source>
        <dbReference type="EMBL" id="CAG8381248.1"/>
    </source>
</evidence>
<proteinExistence type="predicted"/>
<dbReference type="PANTHER" id="PTHR46910:SF32">
    <property type="entry name" value="TRANSCRIPTION FACTOR DOMAIN-CONTAINING PROTEIN-RELATED"/>
    <property type="match status" value="1"/>
</dbReference>
<dbReference type="GO" id="GO:0003677">
    <property type="term" value="F:DNA binding"/>
    <property type="evidence" value="ECO:0007669"/>
    <property type="project" value="UniProtKB-KW"/>
</dbReference>
<dbReference type="Proteomes" id="UP001152592">
    <property type="component" value="Unassembled WGS sequence"/>
</dbReference>
<evidence type="ECO:0000256" key="1">
    <source>
        <dbReference type="ARBA" id="ARBA00023015"/>
    </source>
</evidence>
<dbReference type="AlphaFoldDB" id="A0A9W4JA38"/>
<dbReference type="PROSITE" id="PS50048">
    <property type="entry name" value="ZN2_CY6_FUNGAL_2"/>
    <property type="match status" value="1"/>
</dbReference>
<keyword evidence="3" id="KW-0804">Transcription</keyword>
<gene>
    <name evidence="6" type="ORF">PSALAMII_LOCUS5729</name>
</gene>
<name>A0A9W4JA38_9EURO</name>
<dbReference type="EMBL" id="CAJVPD010000236">
    <property type="protein sequence ID" value="CAG8381248.1"/>
    <property type="molecule type" value="Genomic_DNA"/>
</dbReference>
<dbReference type="CDD" id="cd00067">
    <property type="entry name" value="GAL4"/>
    <property type="match status" value="1"/>
</dbReference>
<dbReference type="InterPro" id="IPR050987">
    <property type="entry name" value="AtrR-like"/>
</dbReference>
<evidence type="ECO:0000313" key="7">
    <source>
        <dbReference type="Proteomes" id="UP001152592"/>
    </source>
</evidence>
<evidence type="ECO:0000256" key="2">
    <source>
        <dbReference type="ARBA" id="ARBA00023125"/>
    </source>
</evidence>
<dbReference type="PANTHER" id="PTHR46910">
    <property type="entry name" value="TRANSCRIPTION FACTOR PDR1"/>
    <property type="match status" value="1"/>
</dbReference>
<dbReference type="SUPFAM" id="SSF57701">
    <property type="entry name" value="Zn2/Cys6 DNA-binding domain"/>
    <property type="match status" value="1"/>
</dbReference>